<dbReference type="InterPro" id="IPR001849">
    <property type="entry name" value="PH_domain"/>
</dbReference>
<protein>
    <recommendedName>
        <fullName evidence="3">PH domain-containing protein</fullName>
    </recommendedName>
</protein>
<gene>
    <name evidence="4" type="ORF">AAF712_004079</name>
</gene>
<organism evidence="4 5">
    <name type="scientific">Marasmius tenuissimus</name>
    <dbReference type="NCBI Taxonomy" id="585030"/>
    <lineage>
        <taxon>Eukaryota</taxon>
        <taxon>Fungi</taxon>
        <taxon>Dikarya</taxon>
        <taxon>Basidiomycota</taxon>
        <taxon>Agaricomycotina</taxon>
        <taxon>Agaricomycetes</taxon>
        <taxon>Agaricomycetidae</taxon>
        <taxon>Agaricales</taxon>
        <taxon>Marasmiineae</taxon>
        <taxon>Marasmiaceae</taxon>
        <taxon>Marasmius</taxon>
    </lineage>
</organism>
<feature type="domain" description="PH" evidence="3">
    <location>
        <begin position="111"/>
        <end position="225"/>
    </location>
</feature>
<evidence type="ECO:0000313" key="4">
    <source>
        <dbReference type="EMBL" id="KAL0068750.1"/>
    </source>
</evidence>
<feature type="coiled-coil region" evidence="1">
    <location>
        <begin position="697"/>
        <end position="724"/>
    </location>
</feature>
<proteinExistence type="predicted"/>
<feature type="region of interest" description="Disordered" evidence="2">
    <location>
        <begin position="327"/>
        <end position="355"/>
    </location>
</feature>
<accession>A0ABR3A5G5</accession>
<evidence type="ECO:0000259" key="3">
    <source>
        <dbReference type="SMART" id="SM00233"/>
    </source>
</evidence>
<evidence type="ECO:0000256" key="2">
    <source>
        <dbReference type="SAM" id="MobiDB-lite"/>
    </source>
</evidence>
<reference evidence="4 5" key="1">
    <citation type="submission" date="2024-05" db="EMBL/GenBank/DDBJ databases">
        <title>A draft genome resource for the thread blight pathogen Marasmius tenuissimus strain MS-2.</title>
        <authorList>
            <person name="Yulfo-Soto G.E."/>
            <person name="Baruah I.K."/>
            <person name="Amoako-Attah I."/>
            <person name="Bukari Y."/>
            <person name="Meinhardt L.W."/>
            <person name="Bailey B.A."/>
            <person name="Cohen S.P."/>
        </authorList>
    </citation>
    <scope>NUCLEOTIDE SEQUENCE [LARGE SCALE GENOMIC DNA]</scope>
    <source>
        <strain evidence="4 5">MS-2</strain>
    </source>
</reference>
<feature type="region of interest" description="Disordered" evidence="2">
    <location>
        <begin position="274"/>
        <end position="301"/>
    </location>
</feature>
<dbReference type="SUPFAM" id="SSF50729">
    <property type="entry name" value="PH domain-like"/>
    <property type="match status" value="1"/>
</dbReference>
<dbReference type="EMBL" id="JBBXMP010000016">
    <property type="protein sequence ID" value="KAL0068750.1"/>
    <property type="molecule type" value="Genomic_DNA"/>
</dbReference>
<keyword evidence="1" id="KW-0175">Coiled coil</keyword>
<dbReference type="Proteomes" id="UP001437256">
    <property type="component" value="Unassembled WGS sequence"/>
</dbReference>
<sequence>MGPRDWEGANSTKQLISRYETLNYPPFVSKPTKSPSFFKRLSSFSTKKEKSAVRQSFRNLVGLLKKSNDEFKAKRLMKATTTSQDSNAPAEAPLYIPLAMDHADSGSSTTSTRSGPLLYLSRYSWTNCSVDLVNADPRLLLSWTTSSGATDHHSVSLKCCADVRSLDQKQLDAGEIPPLPRNEDGEEYKAFEILYQDESRETFAALSTRERARWVSTIWDSVLSDQDAKSAFRQILAEHQAQDTTQSRIDVAKPLPEASERVLPAVPLDLEATDSRTTAPDGLPFHNASPDLPVHPEPPALSVHTNTAQLQSPSIANLSTRSVVKQRLAQMERQNSSHSSRSALSPRSRHSEHPVDCFPVQGHDSGRSDLVDSILGGYHVQAEPEHAMTCLGIGTHLSALQDGLTRLADREQLDEKFLSLQLNIQNVPRELAGVMDSRTEHVATSVDQISRILSSFDNRSSNTHAVLQSIENTMQEVKTNLKERVLLDQRSVPRDGDSVKVMPALETLQNSVLSELAAVLRKLDDITKISGVLSEKAEKPQPSPPFAPTEIAEILKLLKEEEANRSAQAQQQSDSVRYLNELNVWLEAFVNNGTSHIQGMSSALKQLCDALGFDAASSKDQGRSLISDVQKLVQETRLREQHAATLQETVNSIAIHLNSSVGHILSPQAMADLMHKQRREHEGLLKALTAVHVEEFKKELKREVQGMTQEVSRLHQEKQNMENQIAELFAFHTRQKTGPVRASVQHNIPPDYGGAHGIVSALLQVTVVSMETTDQGL</sequence>
<comment type="caution">
    <text evidence="4">The sequence shown here is derived from an EMBL/GenBank/DDBJ whole genome shotgun (WGS) entry which is preliminary data.</text>
</comment>
<name>A0ABR3A5G5_9AGAR</name>
<dbReference type="SMART" id="SM00233">
    <property type="entry name" value="PH"/>
    <property type="match status" value="1"/>
</dbReference>
<evidence type="ECO:0000313" key="5">
    <source>
        <dbReference type="Proteomes" id="UP001437256"/>
    </source>
</evidence>
<feature type="compositionally biased region" description="Low complexity" evidence="2">
    <location>
        <begin position="336"/>
        <end position="346"/>
    </location>
</feature>
<evidence type="ECO:0000256" key="1">
    <source>
        <dbReference type="SAM" id="Coils"/>
    </source>
</evidence>
<keyword evidence="5" id="KW-1185">Reference proteome</keyword>